<accession>A0A8K0XYQ9</accession>
<dbReference type="SUPFAM" id="SSF46894">
    <property type="entry name" value="C-terminal effector domain of the bipartite response regulators"/>
    <property type="match status" value="1"/>
</dbReference>
<comment type="caution">
    <text evidence="5">The sequence shown here is derived from an EMBL/GenBank/DDBJ whole genome shotgun (WGS) entry which is preliminary data.</text>
</comment>
<feature type="domain" description="HTH luxR-type" evidence="4">
    <location>
        <begin position="139"/>
        <end position="198"/>
    </location>
</feature>
<dbReference type="SMART" id="SM00421">
    <property type="entry name" value="HTH_LUXR"/>
    <property type="match status" value="1"/>
</dbReference>
<dbReference type="Gene3D" id="1.10.10.10">
    <property type="entry name" value="Winged helix-like DNA-binding domain superfamily/Winged helix DNA-binding domain"/>
    <property type="match status" value="1"/>
</dbReference>
<dbReference type="PANTHER" id="PTHR44688:SF16">
    <property type="entry name" value="DNA-BINDING TRANSCRIPTIONAL ACTIVATOR DEVR_DOSR"/>
    <property type="match status" value="1"/>
</dbReference>
<dbReference type="Proteomes" id="UP000659047">
    <property type="component" value="Unassembled WGS sequence"/>
</dbReference>
<dbReference type="CDD" id="cd06170">
    <property type="entry name" value="LuxR_C_like"/>
    <property type="match status" value="1"/>
</dbReference>
<reference evidence="5" key="1">
    <citation type="submission" date="2021-01" db="EMBL/GenBank/DDBJ databases">
        <title>Intestinitalea alba gen. nov., sp. nov., a novel genus of the family Enterobacteriaceae, isolated from the gut of the plastic-eating mealworm Tenebrio molitor L.</title>
        <authorList>
            <person name="Yang Y."/>
        </authorList>
    </citation>
    <scope>NUCLEOTIDE SEQUENCE</scope>
    <source>
        <strain evidence="5">BIT-L3</strain>
    </source>
</reference>
<keyword evidence="3" id="KW-0804">Transcription</keyword>
<organism evidence="5 6">
    <name type="scientific">Tenebrionibacter intestinalis</name>
    <dbReference type="NCBI Taxonomy" id="2799638"/>
    <lineage>
        <taxon>Bacteria</taxon>
        <taxon>Pseudomonadati</taxon>
        <taxon>Pseudomonadota</taxon>
        <taxon>Gammaproteobacteria</taxon>
        <taxon>Enterobacterales</taxon>
        <taxon>Enterobacteriaceae</taxon>
        <taxon>Tenebrionibacter/Tenebrionicola group</taxon>
        <taxon>Tenebrionibacter</taxon>
    </lineage>
</organism>
<evidence type="ECO:0000256" key="1">
    <source>
        <dbReference type="ARBA" id="ARBA00023015"/>
    </source>
</evidence>
<dbReference type="Pfam" id="PF00196">
    <property type="entry name" value="GerE"/>
    <property type="match status" value="1"/>
</dbReference>
<name>A0A8K0XYQ9_9ENTR</name>
<dbReference type="PANTHER" id="PTHR44688">
    <property type="entry name" value="DNA-BINDING TRANSCRIPTIONAL ACTIVATOR DEVR_DOSR"/>
    <property type="match status" value="1"/>
</dbReference>
<keyword evidence="6" id="KW-1185">Reference proteome</keyword>
<dbReference type="InterPro" id="IPR036388">
    <property type="entry name" value="WH-like_DNA-bd_sf"/>
</dbReference>
<dbReference type="Gene3D" id="3.40.50.2300">
    <property type="match status" value="1"/>
</dbReference>
<dbReference type="PROSITE" id="PS00622">
    <property type="entry name" value="HTH_LUXR_1"/>
    <property type="match status" value="1"/>
</dbReference>
<dbReference type="GO" id="GO:0006355">
    <property type="term" value="P:regulation of DNA-templated transcription"/>
    <property type="evidence" value="ECO:0007669"/>
    <property type="project" value="InterPro"/>
</dbReference>
<dbReference type="InterPro" id="IPR016032">
    <property type="entry name" value="Sig_transdc_resp-reg_C-effctor"/>
</dbReference>
<dbReference type="EMBL" id="JAEPBH010000011">
    <property type="protein sequence ID" value="MBK4714814.1"/>
    <property type="molecule type" value="Genomic_DNA"/>
</dbReference>
<dbReference type="GO" id="GO:0003677">
    <property type="term" value="F:DNA binding"/>
    <property type="evidence" value="ECO:0007669"/>
    <property type="project" value="UniProtKB-KW"/>
</dbReference>
<gene>
    <name evidence="5" type="ORF">JJB97_05610</name>
</gene>
<dbReference type="PRINTS" id="PR00038">
    <property type="entry name" value="HTHLUXR"/>
</dbReference>
<evidence type="ECO:0000256" key="3">
    <source>
        <dbReference type="ARBA" id="ARBA00023163"/>
    </source>
</evidence>
<protein>
    <submittedName>
        <fullName evidence="5">Response regulator transcription factor</fullName>
    </submittedName>
</protein>
<evidence type="ECO:0000256" key="2">
    <source>
        <dbReference type="ARBA" id="ARBA00023125"/>
    </source>
</evidence>
<sequence length="198" mass="22184">MNILYLCVGSLSSNGIFYMLKTCFPNDEITLANIQDNTTELLKNKFDIIILDCESIVTYINTLIGMFSASDTPVLALAVDKSLLRKLHNELPGLHGMINRNGNTDFLIKAISVIAEGGYCYSWNIFDYSNISCNGLSEDMYEKAGLTRREREILQFCLAGETNKSISLRLSRSEKTISAHKSNILRKLGMKGWQLKAP</sequence>
<dbReference type="InterPro" id="IPR000792">
    <property type="entry name" value="Tscrpt_reg_LuxR_C"/>
</dbReference>
<dbReference type="AlphaFoldDB" id="A0A8K0XYQ9"/>
<dbReference type="PROSITE" id="PS50043">
    <property type="entry name" value="HTH_LUXR_2"/>
    <property type="match status" value="1"/>
</dbReference>
<dbReference type="RefSeq" id="WP_238713049.1">
    <property type="nucleotide sequence ID" value="NZ_JAEPBH010000011.1"/>
</dbReference>
<evidence type="ECO:0000313" key="5">
    <source>
        <dbReference type="EMBL" id="MBK4714814.1"/>
    </source>
</evidence>
<evidence type="ECO:0000259" key="4">
    <source>
        <dbReference type="PROSITE" id="PS50043"/>
    </source>
</evidence>
<proteinExistence type="predicted"/>
<keyword evidence="1" id="KW-0805">Transcription regulation</keyword>
<evidence type="ECO:0000313" key="6">
    <source>
        <dbReference type="Proteomes" id="UP000659047"/>
    </source>
</evidence>
<keyword evidence="2" id="KW-0238">DNA-binding</keyword>